<dbReference type="GO" id="GO:0016491">
    <property type="term" value="F:oxidoreductase activity"/>
    <property type="evidence" value="ECO:0007669"/>
    <property type="project" value="UniProtKB-KW"/>
</dbReference>
<gene>
    <name evidence="5" type="ORF">GCM10010918_04230</name>
</gene>
<reference evidence="5 6" key="1">
    <citation type="journal article" date="2014" name="Int. J. Syst. Evol. Microbiol.">
        <title>Complete genome sequence of Corynebacterium casei LMG S-19264T (=DSM 44701T), isolated from a smear-ripened cheese.</title>
        <authorList>
            <consortium name="US DOE Joint Genome Institute (JGI-PGF)"/>
            <person name="Walter F."/>
            <person name="Albersmeier A."/>
            <person name="Kalinowski J."/>
            <person name="Ruckert C."/>
        </authorList>
    </citation>
    <scope>NUCLEOTIDE SEQUENCE [LARGE SCALE GENOMIC DNA]</scope>
    <source>
        <strain evidence="5 6">CGMCC 1.15286</strain>
    </source>
</reference>
<dbReference type="PANTHER" id="PTHR43103">
    <property type="entry name" value="NUCLEOSIDE-DIPHOSPHATE-SUGAR EPIMERASE"/>
    <property type="match status" value="1"/>
</dbReference>
<dbReference type="Proteomes" id="UP000600247">
    <property type="component" value="Unassembled WGS sequence"/>
</dbReference>
<dbReference type="InterPro" id="IPR001509">
    <property type="entry name" value="Epimerase_deHydtase"/>
</dbReference>
<keyword evidence="6" id="KW-1185">Reference proteome</keyword>
<name>A0A917LSN2_9BACL</name>
<dbReference type="Gene3D" id="3.40.50.720">
    <property type="entry name" value="NAD(P)-binding Rossmann-like Domain"/>
    <property type="match status" value="1"/>
</dbReference>
<dbReference type="SUPFAM" id="SSF51735">
    <property type="entry name" value="NAD(P)-binding Rossmann-fold domains"/>
    <property type="match status" value="1"/>
</dbReference>
<dbReference type="InterPro" id="IPR036291">
    <property type="entry name" value="NAD(P)-bd_dom_sf"/>
</dbReference>
<organism evidence="5 6">
    <name type="scientific">Paenibacillus radicis</name>
    <name type="common">ex Gao et al. 2016</name>
    <dbReference type="NCBI Taxonomy" id="1737354"/>
    <lineage>
        <taxon>Bacteria</taxon>
        <taxon>Bacillati</taxon>
        <taxon>Bacillota</taxon>
        <taxon>Bacilli</taxon>
        <taxon>Bacillales</taxon>
        <taxon>Paenibacillaceae</taxon>
        <taxon>Paenibacillus</taxon>
    </lineage>
</organism>
<sequence length="285" mass="31645">MSKIAVTGGSGKLGTRLVKELLRQGTEVVSIDTVRSSQLHCKQIKADLSQFGEVVAALQGVDAVIHLAAIPAPIGYTNPYIFTNNTISAYNILEAAAVLGIRKVVMGSSESSYGFAWAKTRFSPDYLPVDEEHPQQPQECYGLSKVVNEVTAEMFDRSVGMQVISLRFSLIAAPEEYRHLGISKPEQLKHIFWSYIDIRDAVHACIASLRVEDRGAICLNITSDDCLSDWETLKLLDSFYPDVADRRSAFQGFEAIVSNELAKKLLPWKPLHSWRDELGKAKKED</sequence>
<dbReference type="EMBL" id="BMHY01000001">
    <property type="protein sequence ID" value="GGG54567.1"/>
    <property type="molecule type" value="Genomic_DNA"/>
</dbReference>
<evidence type="ECO:0000313" key="6">
    <source>
        <dbReference type="Proteomes" id="UP000600247"/>
    </source>
</evidence>
<evidence type="ECO:0000313" key="5">
    <source>
        <dbReference type="EMBL" id="GGG54567.1"/>
    </source>
</evidence>
<proteinExistence type="inferred from homology"/>
<evidence type="ECO:0000256" key="1">
    <source>
        <dbReference type="ARBA" id="ARBA00007637"/>
    </source>
</evidence>
<keyword evidence="2" id="KW-0560">Oxidoreductase</keyword>
<dbReference type="RefSeq" id="WP_188887277.1">
    <property type="nucleotide sequence ID" value="NZ_BMHY01000001.1"/>
</dbReference>
<dbReference type="AlphaFoldDB" id="A0A917LSN2"/>
<evidence type="ECO:0000259" key="4">
    <source>
        <dbReference type="Pfam" id="PF01370"/>
    </source>
</evidence>
<dbReference type="PANTHER" id="PTHR43103:SF5">
    <property type="entry name" value="4-EPIMERASE, PUTATIVE (AFU_ORTHOLOGUE AFUA_7G00360)-RELATED"/>
    <property type="match status" value="1"/>
</dbReference>
<dbReference type="Pfam" id="PF01370">
    <property type="entry name" value="Epimerase"/>
    <property type="match status" value="1"/>
</dbReference>
<evidence type="ECO:0000256" key="2">
    <source>
        <dbReference type="ARBA" id="ARBA00023002"/>
    </source>
</evidence>
<comment type="similarity">
    <text evidence="1">Belongs to the NAD(P)-dependent epimerase/dehydratase family.</text>
</comment>
<comment type="caution">
    <text evidence="5">The sequence shown here is derived from an EMBL/GenBank/DDBJ whole genome shotgun (WGS) entry which is preliminary data.</text>
</comment>
<feature type="domain" description="NAD-dependent epimerase/dehydratase" evidence="4">
    <location>
        <begin position="4"/>
        <end position="175"/>
    </location>
</feature>
<keyword evidence="3" id="KW-0520">NAD</keyword>
<evidence type="ECO:0000256" key="3">
    <source>
        <dbReference type="ARBA" id="ARBA00023027"/>
    </source>
</evidence>
<protein>
    <submittedName>
        <fullName evidence="5">Nucleoside-diphosphate-sugar epimerase</fullName>
    </submittedName>
</protein>
<accession>A0A917LSN2</accession>